<dbReference type="PANTHER" id="PTHR48032">
    <property type="entry name" value="RNA-BINDING PROTEIN MUSASHI HOMOLOG RBP6"/>
    <property type="match status" value="1"/>
</dbReference>
<evidence type="ECO:0000256" key="1">
    <source>
        <dbReference type="ARBA" id="ARBA00022737"/>
    </source>
</evidence>
<feature type="region of interest" description="Disordered" evidence="4">
    <location>
        <begin position="76"/>
        <end position="99"/>
    </location>
</feature>
<dbReference type="GO" id="GO:0003729">
    <property type="term" value="F:mRNA binding"/>
    <property type="evidence" value="ECO:0007669"/>
    <property type="project" value="TreeGrafter"/>
</dbReference>
<organism evidence="6 7">
    <name type="scientific">Ostreobium quekettii</name>
    <dbReference type="NCBI Taxonomy" id="121088"/>
    <lineage>
        <taxon>Eukaryota</taxon>
        <taxon>Viridiplantae</taxon>
        <taxon>Chlorophyta</taxon>
        <taxon>core chlorophytes</taxon>
        <taxon>Ulvophyceae</taxon>
        <taxon>TCBD clade</taxon>
        <taxon>Bryopsidales</taxon>
        <taxon>Ostreobineae</taxon>
        <taxon>Ostreobiaceae</taxon>
        <taxon>Ostreobium</taxon>
    </lineage>
</organism>
<dbReference type="InterPro" id="IPR012677">
    <property type="entry name" value="Nucleotide-bd_a/b_plait_sf"/>
</dbReference>
<name>A0A8S1JBM5_9CHLO</name>
<dbReference type="Proteomes" id="UP000708148">
    <property type="component" value="Unassembled WGS sequence"/>
</dbReference>
<dbReference type="Pfam" id="PF00076">
    <property type="entry name" value="RRM_1"/>
    <property type="match status" value="2"/>
</dbReference>
<evidence type="ECO:0000259" key="5">
    <source>
        <dbReference type="PROSITE" id="PS50102"/>
    </source>
</evidence>
<dbReference type="SUPFAM" id="SSF54928">
    <property type="entry name" value="RNA-binding domain, RBD"/>
    <property type="match status" value="2"/>
</dbReference>
<dbReference type="InterPro" id="IPR035979">
    <property type="entry name" value="RBD_domain_sf"/>
</dbReference>
<feature type="domain" description="RRM" evidence="5">
    <location>
        <begin position="7"/>
        <end position="83"/>
    </location>
</feature>
<dbReference type="PANTHER" id="PTHR48032:SF6">
    <property type="entry name" value="RNA-BINDING (RRM_RBD_RNP MOTIFS) FAMILY PROTEIN"/>
    <property type="match status" value="1"/>
</dbReference>
<feature type="compositionally biased region" description="Basic and acidic residues" evidence="4">
    <location>
        <begin position="76"/>
        <end position="93"/>
    </location>
</feature>
<sequence length="450" mass="46068">MASKQDCKVFVGGLSWETTDQKLRMYFENWGNVTEAFVSYDRNTGRPRGFGFVVFEDPAVADKVVVQQHTIDRREVEAKKAVPKEEHQAKKSSGEAGSQRSKKVFVGGLAPSVDEKAFREYFEQYGPVKDAVVMYDHENKRPRGFGFVTFVDEDAVAKVFANGVMQTLHDKKIEIKHAVPRDQMAAQRGGAGGAFGGRGFTAARAGAAGPYYHTPQYGLANPGGYGPRGNFPKYSAGRGSLLGAVNAPGAGIAGAYRGMGASRGGVAGMGLSIGGGMGRGMGQPMGGTNMGGLNNMQASFASSLPAYGSALGYGGMNSGVLSFPGSGNGINAVGTGGGFPSVNGYGAGSLGGGAVGGMAGPGPQEMAASGINKAFGGLSAHEGAGPGGYAQFSQPGLQGPSSAGLVVSHETEMDARTLSLGSNAASATSGYKMLDEGHAFTEGPAHGWSN</sequence>
<evidence type="ECO:0000256" key="2">
    <source>
        <dbReference type="ARBA" id="ARBA00022884"/>
    </source>
</evidence>
<evidence type="ECO:0000313" key="6">
    <source>
        <dbReference type="EMBL" id="CAD7705151.1"/>
    </source>
</evidence>
<evidence type="ECO:0000256" key="3">
    <source>
        <dbReference type="PROSITE-ProRule" id="PRU00176"/>
    </source>
</evidence>
<dbReference type="OrthoDB" id="1875751at2759"/>
<keyword evidence="2 3" id="KW-0694">RNA-binding</keyword>
<dbReference type="EMBL" id="CAJHUC010003036">
    <property type="protein sequence ID" value="CAD7705151.1"/>
    <property type="molecule type" value="Genomic_DNA"/>
</dbReference>
<gene>
    <name evidence="6" type="ORF">OSTQU699_LOCUS10506</name>
</gene>
<dbReference type="AlphaFoldDB" id="A0A8S1JBM5"/>
<evidence type="ECO:0000256" key="4">
    <source>
        <dbReference type="SAM" id="MobiDB-lite"/>
    </source>
</evidence>
<reference evidence="6" key="1">
    <citation type="submission" date="2020-12" db="EMBL/GenBank/DDBJ databases">
        <authorList>
            <person name="Iha C."/>
        </authorList>
    </citation>
    <scope>NUCLEOTIDE SEQUENCE</scope>
</reference>
<feature type="domain" description="RRM" evidence="5">
    <location>
        <begin position="102"/>
        <end position="180"/>
    </location>
</feature>
<protein>
    <recommendedName>
        <fullName evidence="5">RRM domain-containing protein</fullName>
    </recommendedName>
</protein>
<accession>A0A8S1JBM5</accession>
<dbReference type="GO" id="GO:0006417">
    <property type="term" value="P:regulation of translation"/>
    <property type="evidence" value="ECO:0007669"/>
    <property type="project" value="TreeGrafter"/>
</dbReference>
<dbReference type="Gene3D" id="3.30.70.330">
    <property type="match status" value="2"/>
</dbReference>
<evidence type="ECO:0000313" key="7">
    <source>
        <dbReference type="Proteomes" id="UP000708148"/>
    </source>
</evidence>
<dbReference type="InterPro" id="IPR000504">
    <property type="entry name" value="RRM_dom"/>
</dbReference>
<dbReference type="PROSITE" id="PS50102">
    <property type="entry name" value="RRM"/>
    <property type="match status" value="2"/>
</dbReference>
<dbReference type="SMART" id="SM00360">
    <property type="entry name" value="RRM"/>
    <property type="match status" value="2"/>
</dbReference>
<proteinExistence type="predicted"/>
<comment type="caution">
    <text evidence="6">The sequence shown here is derived from an EMBL/GenBank/DDBJ whole genome shotgun (WGS) entry which is preliminary data.</text>
</comment>
<keyword evidence="1" id="KW-0677">Repeat</keyword>
<keyword evidence="7" id="KW-1185">Reference proteome</keyword>